<feature type="region of interest" description="Disordered" evidence="1">
    <location>
        <begin position="72"/>
        <end position="91"/>
    </location>
</feature>
<organism evidence="2 3">
    <name type="scientific">Dendrothele bispora (strain CBS 962.96)</name>
    <dbReference type="NCBI Taxonomy" id="1314807"/>
    <lineage>
        <taxon>Eukaryota</taxon>
        <taxon>Fungi</taxon>
        <taxon>Dikarya</taxon>
        <taxon>Basidiomycota</taxon>
        <taxon>Agaricomycotina</taxon>
        <taxon>Agaricomycetes</taxon>
        <taxon>Agaricomycetidae</taxon>
        <taxon>Agaricales</taxon>
        <taxon>Agaricales incertae sedis</taxon>
        <taxon>Dendrothele</taxon>
    </lineage>
</organism>
<name>A0A4S8KRM8_DENBC</name>
<protein>
    <submittedName>
        <fullName evidence="2">Uncharacterized protein</fullName>
    </submittedName>
</protein>
<keyword evidence="3" id="KW-1185">Reference proteome</keyword>
<evidence type="ECO:0000256" key="1">
    <source>
        <dbReference type="SAM" id="MobiDB-lite"/>
    </source>
</evidence>
<dbReference type="AlphaFoldDB" id="A0A4S8KRM8"/>
<dbReference type="Proteomes" id="UP000297245">
    <property type="component" value="Unassembled WGS sequence"/>
</dbReference>
<proteinExistence type="predicted"/>
<reference evidence="2 3" key="1">
    <citation type="journal article" date="2019" name="Nat. Ecol. Evol.">
        <title>Megaphylogeny resolves global patterns of mushroom evolution.</title>
        <authorList>
            <person name="Varga T."/>
            <person name="Krizsan K."/>
            <person name="Foldi C."/>
            <person name="Dima B."/>
            <person name="Sanchez-Garcia M."/>
            <person name="Sanchez-Ramirez S."/>
            <person name="Szollosi G.J."/>
            <person name="Szarkandi J.G."/>
            <person name="Papp V."/>
            <person name="Albert L."/>
            <person name="Andreopoulos W."/>
            <person name="Angelini C."/>
            <person name="Antonin V."/>
            <person name="Barry K.W."/>
            <person name="Bougher N.L."/>
            <person name="Buchanan P."/>
            <person name="Buyck B."/>
            <person name="Bense V."/>
            <person name="Catcheside P."/>
            <person name="Chovatia M."/>
            <person name="Cooper J."/>
            <person name="Damon W."/>
            <person name="Desjardin D."/>
            <person name="Finy P."/>
            <person name="Geml J."/>
            <person name="Haridas S."/>
            <person name="Hughes K."/>
            <person name="Justo A."/>
            <person name="Karasinski D."/>
            <person name="Kautmanova I."/>
            <person name="Kiss B."/>
            <person name="Kocsube S."/>
            <person name="Kotiranta H."/>
            <person name="LaButti K.M."/>
            <person name="Lechner B.E."/>
            <person name="Liimatainen K."/>
            <person name="Lipzen A."/>
            <person name="Lukacs Z."/>
            <person name="Mihaltcheva S."/>
            <person name="Morgado L.N."/>
            <person name="Niskanen T."/>
            <person name="Noordeloos M.E."/>
            <person name="Ohm R.A."/>
            <person name="Ortiz-Santana B."/>
            <person name="Ovrebo C."/>
            <person name="Racz N."/>
            <person name="Riley R."/>
            <person name="Savchenko A."/>
            <person name="Shiryaev A."/>
            <person name="Soop K."/>
            <person name="Spirin V."/>
            <person name="Szebenyi C."/>
            <person name="Tomsovsky M."/>
            <person name="Tulloss R.E."/>
            <person name="Uehling J."/>
            <person name="Grigoriev I.V."/>
            <person name="Vagvolgyi C."/>
            <person name="Papp T."/>
            <person name="Martin F.M."/>
            <person name="Miettinen O."/>
            <person name="Hibbett D.S."/>
            <person name="Nagy L.G."/>
        </authorList>
    </citation>
    <scope>NUCLEOTIDE SEQUENCE [LARGE SCALE GENOMIC DNA]</scope>
    <source>
        <strain evidence="2 3">CBS 962.96</strain>
    </source>
</reference>
<gene>
    <name evidence="2" type="ORF">K435DRAFT_876637</name>
</gene>
<sequence>MTVPPPFMSLLPSCPSSIHVPPPFMSLLPSCPSSLHVPPPFMPLLKQHQPQRCVHLHTRLPYHRTLRHLPSNTASMDYSDQEDTPTSSKHAHALSSGASKYTYAAAQWYYRIKSLYMSISSVFCVVHALDNPDDPDIEYMWVYALLIRIYAMLTLS</sequence>
<feature type="compositionally biased region" description="Polar residues" evidence="1">
    <location>
        <begin position="72"/>
        <end position="88"/>
    </location>
</feature>
<accession>A0A4S8KRM8</accession>
<dbReference type="EMBL" id="ML180192">
    <property type="protein sequence ID" value="THU78436.1"/>
    <property type="molecule type" value="Genomic_DNA"/>
</dbReference>
<evidence type="ECO:0000313" key="3">
    <source>
        <dbReference type="Proteomes" id="UP000297245"/>
    </source>
</evidence>
<evidence type="ECO:0000313" key="2">
    <source>
        <dbReference type="EMBL" id="THU78436.1"/>
    </source>
</evidence>